<dbReference type="InterPro" id="IPR006442">
    <property type="entry name" value="Antitoxin_Phd/YefM"/>
</dbReference>
<accession>A0A4Q9RFX6</accession>
<reference evidence="3 4" key="1">
    <citation type="submission" date="2018-06" db="EMBL/GenBank/DDBJ databases">
        <title>Three novel Pseudomonas species isolated from symptomatic oak.</title>
        <authorList>
            <person name="Bueno-Gonzalez V."/>
            <person name="Brady C."/>
        </authorList>
    </citation>
    <scope>NUCLEOTIDE SEQUENCE [LARGE SCALE GENOMIC DNA]</scope>
    <source>
        <strain evidence="3 4">P17C</strain>
    </source>
</reference>
<keyword evidence="4" id="KW-1185">Reference proteome</keyword>
<comment type="caution">
    <text evidence="3">The sequence shown here is derived from an EMBL/GenBank/DDBJ whole genome shotgun (WGS) entry which is preliminary data.</text>
</comment>
<dbReference type="SUPFAM" id="SSF143120">
    <property type="entry name" value="YefM-like"/>
    <property type="match status" value="1"/>
</dbReference>
<evidence type="ECO:0000256" key="2">
    <source>
        <dbReference type="RuleBase" id="RU362080"/>
    </source>
</evidence>
<comment type="similarity">
    <text evidence="1 2">Belongs to the phD/YefM antitoxin family.</text>
</comment>
<dbReference type="RefSeq" id="WP_131183215.1">
    <property type="nucleotide sequence ID" value="NZ_QJUO01000002.1"/>
</dbReference>
<evidence type="ECO:0000313" key="4">
    <source>
        <dbReference type="Proteomes" id="UP000292639"/>
    </source>
</evidence>
<evidence type="ECO:0000313" key="3">
    <source>
        <dbReference type="EMBL" id="TBV00132.1"/>
    </source>
</evidence>
<dbReference type="EMBL" id="QJUP01000001">
    <property type="protein sequence ID" value="TBV00132.1"/>
    <property type="molecule type" value="Genomic_DNA"/>
</dbReference>
<dbReference type="AlphaFoldDB" id="A0A4Q9RFX6"/>
<dbReference type="InterPro" id="IPR036165">
    <property type="entry name" value="YefM-like_sf"/>
</dbReference>
<proteinExistence type="inferred from homology"/>
<organism evidence="3 4">
    <name type="scientific">Stutzerimonas kirkiae</name>
    <dbReference type="NCBI Taxonomy" id="2211392"/>
    <lineage>
        <taxon>Bacteria</taxon>
        <taxon>Pseudomonadati</taxon>
        <taxon>Pseudomonadota</taxon>
        <taxon>Gammaproteobacteria</taxon>
        <taxon>Pseudomonadales</taxon>
        <taxon>Pseudomonadaceae</taxon>
        <taxon>Stutzerimonas</taxon>
    </lineage>
</organism>
<protein>
    <recommendedName>
        <fullName evidence="2">Antitoxin</fullName>
    </recommendedName>
</protein>
<gene>
    <name evidence="3" type="ORF">DNJ96_01700</name>
</gene>
<comment type="function">
    <text evidence="2">Antitoxin component of a type II toxin-antitoxin (TA) system.</text>
</comment>
<evidence type="ECO:0000256" key="1">
    <source>
        <dbReference type="ARBA" id="ARBA00009981"/>
    </source>
</evidence>
<sequence length="79" mass="8524">MQNVLANVMVSIPELKKGSSAVMAEAGGMPVAILNHSRVMGYLVPAKLYEQVMERLEDLELIEVIKARSGEQGIPVESG</sequence>
<dbReference type="Proteomes" id="UP000292639">
    <property type="component" value="Unassembled WGS sequence"/>
</dbReference>
<name>A0A4Q9RFX6_9GAMM</name>
<dbReference type="Pfam" id="PF02604">
    <property type="entry name" value="PhdYeFM_antitox"/>
    <property type="match status" value="1"/>
</dbReference>